<name>A0AAJ0GIU7_9PEZI</name>
<accession>A0AAJ0GIU7</accession>
<comment type="caution">
    <text evidence="1">The sequence shown here is derived from an EMBL/GenBank/DDBJ whole genome shotgun (WGS) entry which is preliminary data.</text>
</comment>
<keyword evidence="2" id="KW-1185">Reference proteome</keyword>
<dbReference type="Proteomes" id="UP001271007">
    <property type="component" value="Unassembled WGS sequence"/>
</dbReference>
<evidence type="ECO:0000313" key="2">
    <source>
        <dbReference type="Proteomes" id="UP001271007"/>
    </source>
</evidence>
<dbReference type="SUPFAM" id="SSF51905">
    <property type="entry name" value="FAD/NAD(P)-binding domain"/>
    <property type="match status" value="1"/>
</dbReference>
<dbReference type="EMBL" id="JAWDJX010000001">
    <property type="protein sequence ID" value="KAK3058444.1"/>
    <property type="molecule type" value="Genomic_DNA"/>
</dbReference>
<proteinExistence type="predicted"/>
<dbReference type="Pfam" id="PF13738">
    <property type="entry name" value="Pyr_redox_3"/>
    <property type="match status" value="1"/>
</dbReference>
<dbReference type="Gene3D" id="3.50.50.60">
    <property type="entry name" value="FAD/NAD(P)-binding domain"/>
    <property type="match status" value="1"/>
</dbReference>
<gene>
    <name evidence="1" type="ORF">LTR09_000008</name>
</gene>
<evidence type="ECO:0008006" key="3">
    <source>
        <dbReference type="Google" id="ProtNLM"/>
    </source>
</evidence>
<organism evidence="1 2">
    <name type="scientific">Extremus antarcticus</name>
    <dbReference type="NCBI Taxonomy" id="702011"/>
    <lineage>
        <taxon>Eukaryota</taxon>
        <taxon>Fungi</taxon>
        <taxon>Dikarya</taxon>
        <taxon>Ascomycota</taxon>
        <taxon>Pezizomycotina</taxon>
        <taxon>Dothideomycetes</taxon>
        <taxon>Dothideomycetidae</taxon>
        <taxon>Mycosphaerellales</taxon>
        <taxon>Extremaceae</taxon>
        <taxon>Extremus</taxon>
    </lineage>
</organism>
<sequence>MSSRRYKLLEQYPDLDLTRWWYERAFIGYYPSWLVGVESTKVRLQSRVTKAYKSGRGWRLETKDGQVFDCDKLIVLTGLASDPKPPDIANVDSSFLGPVMHTCSLGRQHHLLTAPEVKEIVVVGGSKSAIETVCLCIDAGKFVHWVIRTDGGGASMMIVTDKDNPRIISLNATRIFNVFSPSIFATSGF</sequence>
<reference evidence="1" key="1">
    <citation type="submission" date="2023-04" db="EMBL/GenBank/DDBJ databases">
        <title>Black Yeasts Isolated from many extreme environments.</title>
        <authorList>
            <person name="Coleine C."/>
            <person name="Stajich J.E."/>
            <person name="Selbmann L."/>
        </authorList>
    </citation>
    <scope>NUCLEOTIDE SEQUENCE</scope>
    <source>
        <strain evidence="1">CCFEE 5312</strain>
    </source>
</reference>
<dbReference type="AlphaFoldDB" id="A0AAJ0GIU7"/>
<evidence type="ECO:0000313" key="1">
    <source>
        <dbReference type="EMBL" id="KAK3058444.1"/>
    </source>
</evidence>
<protein>
    <recommendedName>
        <fullName evidence="3">L-ornithine N(5)-oxygenase</fullName>
    </recommendedName>
</protein>
<dbReference type="InterPro" id="IPR036188">
    <property type="entry name" value="FAD/NAD-bd_sf"/>
</dbReference>